<feature type="non-terminal residue" evidence="1">
    <location>
        <position position="1"/>
    </location>
</feature>
<sequence length="25" mass="2920">CCYEIYVKAVMREEARRQARGTESA</sequence>
<gene>
    <name evidence="1" type="ORF">CISIN_1g0342532mg</name>
</gene>
<keyword evidence="2" id="KW-1185">Reference proteome</keyword>
<reference evidence="1 2" key="1">
    <citation type="submission" date="2014-04" db="EMBL/GenBank/DDBJ databases">
        <authorList>
            <consortium name="International Citrus Genome Consortium"/>
            <person name="Gmitter F."/>
            <person name="Chen C."/>
            <person name="Farmerie W."/>
            <person name="Harkins T."/>
            <person name="Desany B."/>
            <person name="Mohiuddin M."/>
            <person name="Kodira C."/>
            <person name="Borodovsky M."/>
            <person name="Lomsadze A."/>
            <person name="Burns P."/>
            <person name="Jenkins J."/>
            <person name="Prochnik S."/>
            <person name="Shu S."/>
            <person name="Chapman J."/>
            <person name="Pitluck S."/>
            <person name="Schmutz J."/>
            <person name="Rokhsar D."/>
        </authorList>
    </citation>
    <scope>NUCLEOTIDE SEQUENCE</scope>
</reference>
<evidence type="ECO:0000313" key="1">
    <source>
        <dbReference type="EMBL" id="KDO69763.1"/>
    </source>
</evidence>
<name>A0A067FR05_CITSI</name>
<organism evidence="1 2">
    <name type="scientific">Citrus sinensis</name>
    <name type="common">Sweet orange</name>
    <name type="synonym">Citrus aurantium var. sinensis</name>
    <dbReference type="NCBI Taxonomy" id="2711"/>
    <lineage>
        <taxon>Eukaryota</taxon>
        <taxon>Viridiplantae</taxon>
        <taxon>Streptophyta</taxon>
        <taxon>Embryophyta</taxon>
        <taxon>Tracheophyta</taxon>
        <taxon>Spermatophyta</taxon>
        <taxon>Magnoliopsida</taxon>
        <taxon>eudicotyledons</taxon>
        <taxon>Gunneridae</taxon>
        <taxon>Pentapetalae</taxon>
        <taxon>rosids</taxon>
        <taxon>malvids</taxon>
        <taxon>Sapindales</taxon>
        <taxon>Rutaceae</taxon>
        <taxon>Aurantioideae</taxon>
        <taxon>Citrus</taxon>
    </lineage>
</organism>
<dbReference type="AlphaFoldDB" id="A0A067FR05"/>
<proteinExistence type="predicted"/>
<evidence type="ECO:0000313" key="2">
    <source>
        <dbReference type="Proteomes" id="UP000027120"/>
    </source>
</evidence>
<dbReference type="EMBL" id="KK784892">
    <property type="protein sequence ID" value="KDO69763.1"/>
    <property type="molecule type" value="Genomic_DNA"/>
</dbReference>
<accession>A0A067FR05</accession>
<dbReference type="Proteomes" id="UP000027120">
    <property type="component" value="Unassembled WGS sequence"/>
</dbReference>
<protein>
    <submittedName>
        <fullName evidence="1">Uncharacterized protein</fullName>
    </submittedName>
</protein>